<feature type="region of interest" description="Disordered" evidence="1">
    <location>
        <begin position="97"/>
        <end position="145"/>
    </location>
</feature>
<sequence>MRVATLLTTAALAASATATPLTIGINVQSILGVDLTAANHYGAPIPPWQRGTYPGWYYGNHPEKFPNLPCLTYNSLLCKLLQLLPFNWLHCPVKPTPPPPTTSTVIPPTTTPPTPTSSTAPTSPATTTSSLTPTPTPTPSDGYTQTFAGLNGATQADGYLTYGLVDTVAQCKAMCDSVAGCKFVNTYHDVNGKGGSTQLTCSLYSGCHTAADAINKGGQSQPDGSINYITDSDGYCKA</sequence>
<feature type="compositionally biased region" description="Low complexity" evidence="1">
    <location>
        <begin position="116"/>
        <end position="133"/>
    </location>
</feature>
<feature type="chain" id="PRO_5040490063" description="Apple domain-containing protein" evidence="2">
    <location>
        <begin position="19"/>
        <end position="238"/>
    </location>
</feature>
<gene>
    <name evidence="3" type="ORF">H0H81_001570</name>
</gene>
<keyword evidence="4" id="KW-1185">Reference proteome</keyword>
<name>A0A9P7FSG0_9AGAR</name>
<reference evidence="3" key="1">
    <citation type="submission" date="2021-02" db="EMBL/GenBank/DDBJ databases">
        <authorList>
            <person name="Nieuwenhuis M."/>
            <person name="Van De Peppel L.J.J."/>
        </authorList>
    </citation>
    <scope>NUCLEOTIDE SEQUENCE</scope>
    <source>
        <strain evidence="3">D49</strain>
    </source>
</reference>
<dbReference type="AlphaFoldDB" id="A0A9P7FSG0"/>
<proteinExistence type="predicted"/>
<evidence type="ECO:0000313" key="3">
    <source>
        <dbReference type="EMBL" id="KAG5634540.1"/>
    </source>
</evidence>
<evidence type="ECO:0008006" key="5">
    <source>
        <dbReference type="Google" id="ProtNLM"/>
    </source>
</evidence>
<keyword evidence="2" id="KW-0732">Signal</keyword>
<accession>A0A9P7FSG0</accession>
<dbReference type="OrthoDB" id="271448at2759"/>
<evidence type="ECO:0000256" key="1">
    <source>
        <dbReference type="SAM" id="MobiDB-lite"/>
    </source>
</evidence>
<evidence type="ECO:0000313" key="4">
    <source>
        <dbReference type="Proteomes" id="UP000717328"/>
    </source>
</evidence>
<reference evidence="3" key="2">
    <citation type="submission" date="2021-10" db="EMBL/GenBank/DDBJ databases">
        <title>Phylogenomics reveals ancestral predisposition of the termite-cultivated fungus Termitomyces towards a domesticated lifestyle.</title>
        <authorList>
            <person name="Auxier B."/>
            <person name="Grum-Grzhimaylo A."/>
            <person name="Cardenas M.E."/>
            <person name="Lodge J.D."/>
            <person name="Laessoe T."/>
            <person name="Pedersen O."/>
            <person name="Smith M.E."/>
            <person name="Kuyper T.W."/>
            <person name="Franco-Molano E.A."/>
            <person name="Baroni T.J."/>
            <person name="Aanen D.K."/>
        </authorList>
    </citation>
    <scope>NUCLEOTIDE SEQUENCE</scope>
    <source>
        <strain evidence="3">D49</strain>
    </source>
</reference>
<protein>
    <recommendedName>
        <fullName evidence="5">Apple domain-containing protein</fullName>
    </recommendedName>
</protein>
<feature type="signal peptide" evidence="2">
    <location>
        <begin position="1"/>
        <end position="18"/>
    </location>
</feature>
<dbReference type="Proteomes" id="UP000717328">
    <property type="component" value="Unassembled WGS sequence"/>
</dbReference>
<organism evidence="3 4">
    <name type="scientific">Sphagnurus paluster</name>
    <dbReference type="NCBI Taxonomy" id="117069"/>
    <lineage>
        <taxon>Eukaryota</taxon>
        <taxon>Fungi</taxon>
        <taxon>Dikarya</taxon>
        <taxon>Basidiomycota</taxon>
        <taxon>Agaricomycotina</taxon>
        <taxon>Agaricomycetes</taxon>
        <taxon>Agaricomycetidae</taxon>
        <taxon>Agaricales</taxon>
        <taxon>Tricholomatineae</taxon>
        <taxon>Lyophyllaceae</taxon>
        <taxon>Sphagnurus</taxon>
    </lineage>
</organism>
<dbReference type="EMBL" id="JABCKI010006363">
    <property type="protein sequence ID" value="KAG5634540.1"/>
    <property type="molecule type" value="Genomic_DNA"/>
</dbReference>
<comment type="caution">
    <text evidence="3">The sequence shown here is derived from an EMBL/GenBank/DDBJ whole genome shotgun (WGS) entry which is preliminary data.</text>
</comment>
<evidence type="ECO:0000256" key="2">
    <source>
        <dbReference type="SAM" id="SignalP"/>
    </source>
</evidence>